<dbReference type="EMBL" id="QFBC01000003">
    <property type="protein sequence ID" value="PWE56707.1"/>
    <property type="molecule type" value="Genomic_DNA"/>
</dbReference>
<sequence>MPSNRKFEASRRSIETALDYCAARDAFLVVADNSGDAEKREYWSRHPSRLTYLNTDDFDVGRNFLAAIGAAETPFVMMMGDDDEIAFNAQIQPVDLASLPVDHLGVRPLTQVFLTGRGVVRVQEFGLVENDPVGRIMEYSKLAGGDNSAFYSIFRREPYADLMQLFADHHPTRGAYCDWAQVTALFAYGKMAYDPSTVFKYNKDQWSNIQKIEKQVVRLFVEAGLPADSEKYDALLRFLDLFVFLSRPRSPLAATESQEALAFLSGAFFNIYLRQVKQSPEKYSETMQYLVDLALEEVDMMSRFHIALVMADNIKPGLKNGYIEFYKAAQA</sequence>
<organism evidence="1 2">
    <name type="scientific">Metarhizobium album</name>
    <dbReference type="NCBI Taxonomy" id="2182425"/>
    <lineage>
        <taxon>Bacteria</taxon>
        <taxon>Pseudomonadati</taxon>
        <taxon>Pseudomonadota</taxon>
        <taxon>Alphaproteobacteria</taxon>
        <taxon>Hyphomicrobiales</taxon>
        <taxon>Rhizobiaceae</taxon>
        <taxon>Metarhizobium</taxon>
    </lineage>
</organism>
<protein>
    <recommendedName>
        <fullName evidence="3">Glycosyltransferase 2-like domain-containing protein</fullName>
    </recommendedName>
</protein>
<evidence type="ECO:0000313" key="2">
    <source>
        <dbReference type="Proteomes" id="UP000245252"/>
    </source>
</evidence>
<dbReference type="SUPFAM" id="SSF53448">
    <property type="entry name" value="Nucleotide-diphospho-sugar transferases"/>
    <property type="match status" value="1"/>
</dbReference>
<evidence type="ECO:0000313" key="1">
    <source>
        <dbReference type="EMBL" id="PWE56707.1"/>
    </source>
</evidence>
<gene>
    <name evidence="1" type="ORF">DEM27_10095</name>
</gene>
<name>A0A2U2DTT3_9HYPH</name>
<proteinExistence type="predicted"/>
<dbReference type="Proteomes" id="UP000245252">
    <property type="component" value="Unassembled WGS sequence"/>
</dbReference>
<comment type="caution">
    <text evidence="1">The sequence shown here is derived from an EMBL/GenBank/DDBJ whole genome shotgun (WGS) entry which is preliminary data.</text>
</comment>
<reference evidence="1 2" key="1">
    <citation type="submission" date="2018-05" db="EMBL/GenBank/DDBJ databases">
        <title>The draft genome of strain NS-104.</title>
        <authorList>
            <person name="Hang P."/>
            <person name="Jiang J."/>
        </authorList>
    </citation>
    <scope>NUCLEOTIDE SEQUENCE [LARGE SCALE GENOMIC DNA]</scope>
    <source>
        <strain evidence="1 2">NS-104</strain>
    </source>
</reference>
<dbReference type="AlphaFoldDB" id="A0A2U2DTT3"/>
<dbReference type="InterPro" id="IPR029044">
    <property type="entry name" value="Nucleotide-diphossugar_trans"/>
</dbReference>
<evidence type="ECO:0008006" key="3">
    <source>
        <dbReference type="Google" id="ProtNLM"/>
    </source>
</evidence>
<keyword evidence="2" id="KW-1185">Reference proteome</keyword>
<accession>A0A2U2DTT3</accession>